<feature type="domain" description="T6SS Phospholipase effector Tle1-like catalytic" evidence="2">
    <location>
        <begin position="52"/>
        <end position="333"/>
    </location>
</feature>
<dbReference type="InterPro" id="IPR029058">
    <property type="entry name" value="AB_hydrolase_fold"/>
</dbReference>
<dbReference type="Proteomes" id="UP000054270">
    <property type="component" value="Unassembled WGS sequence"/>
</dbReference>
<evidence type="ECO:0000256" key="1">
    <source>
        <dbReference type="SAM" id="MobiDB-lite"/>
    </source>
</evidence>
<dbReference type="OrthoDB" id="3057168at2759"/>
<dbReference type="AlphaFoldDB" id="A0A0D2MZA3"/>
<dbReference type="PANTHER" id="PTHR33840">
    <property type="match status" value="1"/>
</dbReference>
<keyword evidence="4" id="KW-1185">Reference proteome</keyword>
<evidence type="ECO:0000259" key="2">
    <source>
        <dbReference type="Pfam" id="PF09994"/>
    </source>
</evidence>
<dbReference type="InterPro" id="IPR018712">
    <property type="entry name" value="Tle1-like_cat"/>
</dbReference>
<feature type="region of interest" description="Disordered" evidence="1">
    <location>
        <begin position="22"/>
        <end position="44"/>
    </location>
</feature>
<sequence>MTSSLVPDGYLLFKAALPDLGAANSPSKSPQRLNTDPQGSRSSPDLRIKCFKRLVVFCDGTWQDGLSSHESEYTNVLRLSRAVNYQDERYNPPIPQIVYYQPGVGTENNFHSKYVDGTTGRNLAAKVEEAYAFIAHQSNYSPGDEIFLFGFSRGAYTARMVAMFIGEIGVLDRRDMDHFADIFLNFQKLGECHGDTKEKLEKKLAPWRKPDSRGKLRADIDGDKFTVRCLGVWDTVGALGVPKELMPIPTKTVKLFGFHDQYLGEHIQHAFQAMALHEMRNSFNINKFVQTDGSKAKKQTLRQCWFAGCHTDIGGGYEDHDLSDISLVWMAAQTESILSLDLDYLKSHFQPVAEWGKQQPHDSATGIFVLANKISREFPKGPNDPYTHETFHASILEQERLCPVVAELLAANPTLVAPLTNFEYQIKQTWPYDPNTARAQKYGLKAKRFEKNASGADERPSWLEGLKTIGHSVSLKGTAKRHAQVRKTFAAATSDKTVTAGAAATVTMPRRPPQTSRSN</sequence>
<accession>A0A0D2MZA3</accession>
<protein>
    <recommendedName>
        <fullName evidence="2">T6SS Phospholipase effector Tle1-like catalytic domain-containing protein</fullName>
    </recommendedName>
</protein>
<feature type="compositionally biased region" description="Polar residues" evidence="1">
    <location>
        <begin position="24"/>
        <end position="43"/>
    </location>
</feature>
<evidence type="ECO:0000313" key="3">
    <source>
        <dbReference type="EMBL" id="KJA29473.1"/>
    </source>
</evidence>
<reference evidence="4" key="1">
    <citation type="submission" date="2014-04" db="EMBL/GenBank/DDBJ databases">
        <title>Evolutionary Origins and Diversification of the Mycorrhizal Mutualists.</title>
        <authorList>
            <consortium name="DOE Joint Genome Institute"/>
            <consortium name="Mycorrhizal Genomics Consortium"/>
            <person name="Kohler A."/>
            <person name="Kuo A."/>
            <person name="Nagy L.G."/>
            <person name="Floudas D."/>
            <person name="Copeland A."/>
            <person name="Barry K.W."/>
            <person name="Cichocki N."/>
            <person name="Veneault-Fourrey C."/>
            <person name="LaButti K."/>
            <person name="Lindquist E.A."/>
            <person name="Lipzen A."/>
            <person name="Lundell T."/>
            <person name="Morin E."/>
            <person name="Murat C."/>
            <person name="Riley R."/>
            <person name="Ohm R."/>
            <person name="Sun H."/>
            <person name="Tunlid A."/>
            <person name="Henrissat B."/>
            <person name="Grigoriev I.V."/>
            <person name="Hibbett D.S."/>
            <person name="Martin F."/>
        </authorList>
    </citation>
    <scope>NUCLEOTIDE SEQUENCE [LARGE SCALE GENOMIC DNA]</scope>
    <source>
        <strain evidence="4">FD-334 SS-4</strain>
    </source>
</reference>
<dbReference type="Pfam" id="PF09994">
    <property type="entry name" value="T6SS_Tle1-like_cat"/>
    <property type="match status" value="1"/>
</dbReference>
<gene>
    <name evidence="3" type="ORF">HYPSUDRAFT_196823</name>
</gene>
<dbReference type="EMBL" id="KN817519">
    <property type="protein sequence ID" value="KJA29473.1"/>
    <property type="molecule type" value="Genomic_DNA"/>
</dbReference>
<evidence type="ECO:0000313" key="4">
    <source>
        <dbReference type="Proteomes" id="UP000054270"/>
    </source>
</evidence>
<dbReference type="STRING" id="945553.A0A0D2MZA3"/>
<dbReference type="OMA" id="RMVAMFI"/>
<dbReference type="PANTHER" id="PTHR33840:SF1">
    <property type="entry name" value="TLE1 PHOSPHOLIPASE DOMAIN-CONTAINING PROTEIN"/>
    <property type="match status" value="1"/>
</dbReference>
<name>A0A0D2MZA3_HYPSF</name>
<organism evidence="3 4">
    <name type="scientific">Hypholoma sublateritium (strain FD-334 SS-4)</name>
    <dbReference type="NCBI Taxonomy" id="945553"/>
    <lineage>
        <taxon>Eukaryota</taxon>
        <taxon>Fungi</taxon>
        <taxon>Dikarya</taxon>
        <taxon>Basidiomycota</taxon>
        <taxon>Agaricomycotina</taxon>
        <taxon>Agaricomycetes</taxon>
        <taxon>Agaricomycetidae</taxon>
        <taxon>Agaricales</taxon>
        <taxon>Agaricineae</taxon>
        <taxon>Strophariaceae</taxon>
        <taxon>Hypholoma</taxon>
    </lineage>
</organism>
<proteinExistence type="predicted"/>
<dbReference type="SUPFAM" id="SSF53474">
    <property type="entry name" value="alpha/beta-Hydrolases"/>
    <property type="match status" value="1"/>
</dbReference>